<dbReference type="Proteomes" id="UP001489004">
    <property type="component" value="Unassembled WGS sequence"/>
</dbReference>
<evidence type="ECO:0000313" key="6">
    <source>
        <dbReference type="Proteomes" id="UP001489004"/>
    </source>
</evidence>
<sequence>MDKRRTPKTKSAAARRARAQSQMQGMDAQQRYEAGLEAVAYDDFDNARQHLRQATELAPQNLEYLGAYGALLAEAGPREEAVVVLQREVALSPDKGFEKFMYLGQLLEGEAAINNLRRGVQVLQAEVQALAEAARPEADVAKQQLAGALCSLVEAQMNSAADVAGVAPECEELLQRAREADASSPEPQQVLASLRVEQGRPEEALDLLKQSMALWFPRMQAIMKALDSDSDEEPAQRDGSADGAAGEAGAAAELGSEAAARESDGEEAMEGGEDGDGDGDDDGDAHEALPSFEFRFETAKLLVELDESTDDAIQILESLLAENDSAPILESLLAENDSAPDVWYLMGMCLHAGGEPEEALEALEEGLRLLRSPNAPAADASAEAFEELKAVIQAYIASHNPDAVAKEAEP</sequence>
<keyword evidence="1" id="KW-0677">Repeat</keyword>
<feature type="region of interest" description="Disordered" evidence="4">
    <location>
        <begin position="227"/>
        <end position="287"/>
    </location>
</feature>
<comment type="caution">
    <text evidence="5">The sequence shown here is derived from an EMBL/GenBank/DDBJ whole genome shotgun (WGS) entry which is preliminary data.</text>
</comment>
<dbReference type="PANTHER" id="PTHR45586">
    <property type="entry name" value="TPR REPEAT-CONTAINING PROTEIN PA4667"/>
    <property type="match status" value="1"/>
</dbReference>
<dbReference type="PANTHER" id="PTHR45586:SF1">
    <property type="entry name" value="LIPOPOLYSACCHARIDE ASSEMBLY PROTEIN B"/>
    <property type="match status" value="1"/>
</dbReference>
<gene>
    <name evidence="5" type="ORF">WJX72_004200</name>
</gene>
<dbReference type="InterPro" id="IPR011990">
    <property type="entry name" value="TPR-like_helical_dom_sf"/>
</dbReference>
<evidence type="ECO:0000256" key="3">
    <source>
        <dbReference type="PROSITE-ProRule" id="PRU00339"/>
    </source>
</evidence>
<dbReference type="SMART" id="SM00028">
    <property type="entry name" value="TPR"/>
    <property type="match status" value="2"/>
</dbReference>
<reference evidence="5 6" key="1">
    <citation type="journal article" date="2024" name="Nat. Commun.">
        <title>Phylogenomics reveals the evolutionary origins of lichenization in chlorophyte algae.</title>
        <authorList>
            <person name="Puginier C."/>
            <person name="Libourel C."/>
            <person name="Otte J."/>
            <person name="Skaloud P."/>
            <person name="Haon M."/>
            <person name="Grisel S."/>
            <person name="Petersen M."/>
            <person name="Berrin J.G."/>
            <person name="Delaux P.M."/>
            <person name="Dal Grande F."/>
            <person name="Keller J."/>
        </authorList>
    </citation>
    <scope>NUCLEOTIDE SEQUENCE [LARGE SCALE GENOMIC DNA]</scope>
    <source>
        <strain evidence="5 6">SAG 2043</strain>
    </source>
</reference>
<dbReference type="Pfam" id="PF13181">
    <property type="entry name" value="TPR_8"/>
    <property type="match status" value="1"/>
</dbReference>
<proteinExistence type="predicted"/>
<keyword evidence="2 3" id="KW-0802">TPR repeat</keyword>
<evidence type="ECO:0000313" key="5">
    <source>
        <dbReference type="EMBL" id="KAK9819943.1"/>
    </source>
</evidence>
<evidence type="ECO:0000256" key="4">
    <source>
        <dbReference type="SAM" id="MobiDB-lite"/>
    </source>
</evidence>
<accession>A0AAW1QF46</accession>
<name>A0AAW1QF46_9CHLO</name>
<dbReference type="PROSITE" id="PS50005">
    <property type="entry name" value="TPR"/>
    <property type="match status" value="1"/>
</dbReference>
<dbReference type="Gene3D" id="1.25.40.10">
    <property type="entry name" value="Tetratricopeptide repeat domain"/>
    <property type="match status" value="2"/>
</dbReference>
<dbReference type="CDD" id="cd24142">
    <property type="entry name" value="ACL4-like"/>
    <property type="match status" value="1"/>
</dbReference>
<feature type="compositionally biased region" description="Acidic residues" evidence="4">
    <location>
        <begin position="264"/>
        <end position="284"/>
    </location>
</feature>
<dbReference type="EMBL" id="JALJOR010000003">
    <property type="protein sequence ID" value="KAK9819943.1"/>
    <property type="molecule type" value="Genomic_DNA"/>
</dbReference>
<keyword evidence="6" id="KW-1185">Reference proteome</keyword>
<evidence type="ECO:0000256" key="2">
    <source>
        <dbReference type="ARBA" id="ARBA00022803"/>
    </source>
</evidence>
<organism evidence="5 6">
    <name type="scientific">[Myrmecia] bisecta</name>
    <dbReference type="NCBI Taxonomy" id="41462"/>
    <lineage>
        <taxon>Eukaryota</taxon>
        <taxon>Viridiplantae</taxon>
        <taxon>Chlorophyta</taxon>
        <taxon>core chlorophytes</taxon>
        <taxon>Trebouxiophyceae</taxon>
        <taxon>Trebouxiales</taxon>
        <taxon>Trebouxiaceae</taxon>
        <taxon>Myrmecia</taxon>
    </lineage>
</organism>
<feature type="compositionally biased region" description="Basic residues" evidence="4">
    <location>
        <begin position="1"/>
        <end position="18"/>
    </location>
</feature>
<feature type="repeat" description="TPR" evidence="3">
    <location>
        <begin position="28"/>
        <end position="61"/>
    </location>
</feature>
<dbReference type="InterPro" id="IPR051012">
    <property type="entry name" value="CellSynth/LPSAsmb/PSIAsmb"/>
</dbReference>
<dbReference type="AlphaFoldDB" id="A0AAW1QF46"/>
<evidence type="ECO:0000256" key="1">
    <source>
        <dbReference type="ARBA" id="ARBA00022737"/>
    </source>
</evidence>
<dbReference type="SUPFAM" id="SSF48452">
    <property type="entry name" value="TPR-like"/>
    <property type="match status" value="1"/>
</dbReference>
<dbReference type="InterPro" id="IPR019734">
    <property type="entry name" value="TPR_rpt"/>
</dbReference>
<protein>
    <submittedName>
        <fullName evidence="5">Uncharacterized protein</fullName>
    </submittedName>
</protein>
<feature type="region of interest" description="Disordered" evidence="4">
    <location>
        <begin position="1"/>
        <end position="27"/>
    </location>
</feature>
<feature type="compositionally biased region" description="Low complexity" evidence="4">
    <location>
        <begin position="241"/>
        <end position="258"/>
    </location>
</feature>